<accession>Q5N7H2</accession>
<reference evidence="1" key="1">
    <citation type="journal article" date="2002" name="Nature">
        <title>The genome sequence and structure of rice chromosome 1.</title>
        <authorList>
            <person name="Sasaki T."/>
            <person name="Matsumoto T."/>
            <person name="Yamamoto K."/>
            <person name="Sakata K."/>
            <person name="Baba T."/>
            <person name="Katayose Y."/>
            <person name="Wu J."/>
            <person name="Niimura Y."/>
            <person name="Cheng Z."/>
            <person name="Nagamura Y."/>
            <person name="Antonio B.A."/>
            <person name="Kanamori H."/>
            <person name="Hosokawa S."/>
            <person name="Masukawa M."/>
            <person name="Arikawa K."/>
            <person name="Chiden Y."/>
            <person name="Hayashi M."/>
            <person name="Okamoto M."/>
            <person name="Ando T."/>
            <person name="Aoki H."/>
            <person name="Arita K."/>
            <person name="Hamada M."/>
            <person name="Harada C."/>
            <person name="Hijishita S."/>
            <person name="Honda M."/>
            <person name="Ichikawa Y."/>
            <person name="Idonuma A."/>
            <person name="Iijima M."/>
            <person name="Ikeda M."/>
            <person name="Ikeno M."/>
            <person name="Itoh S."/>
            <person name="Itoh T."/>
            <person name="Itoh Y."/>
            <person name="Itoh Y."/>
            <person name="Iwabuchi A."/>
            <person name="Kamiya K."/>
            <person name="Karasawa W."/>
            <person name="Katagiri S."/>
            <person name="Kikuta A."/>
            <person name="Kobayashi N."/>
            <person name="Kono I."/>
            <person name="Machita K."/>
            <person name="Maehara T."/>
            <person name="Mizuno H."/>
            <person name="Mizubayashi T."/>
            <person name="Mukai Y."/>
            <person name="Nagasaki H."/>
            <person name="Nakashima M."/>
            <person name="Nakama Y."/>
            <person name="Nakamichi Y."/>
            <person name="Nakamura M."/>
            <person name="Namiki N."/>
            <person name="Negishi M."/>
            <person name="Ohta I."/>
            <person name="Ono N."/>
            <person name="Saji S."/>
            <person name="Sakai K."/>
            <person name="Shibata M."/>
            <person name="Shimokawa T."/>
            <person name="Shomura A."/>
            <person name="Song J."/>
            <person name="Takazaki Y."/>
            <person name="Terasawa K."/>
            <person name="Tsuji K."/>
            <person name="Waki K."/>
            <person name="Yamagata H."/>
            <person name="Yamane H."/>
            <person name="Yoshiki S."/>
            <person name="Yoshihara R."/>
            <person name="Yukawa K."/>
            <person name="Zhong H."/>
            <person name="Iwama H."/>
            <person name="Endo T."/>
            <person name="Ito H."/>
            <person name="Hahn J.H."/>
            <person name="Kim H.I."/>
            <person name="Eun M.Y."/>
            <person name="Yano M."/>
            <person name="Jiang J."/>
            <person name="Gojobori T."/>
        </authorList>
    </citation>
    <scope>NUCLEOTIDE SEQUENCE</scope>
</reference>
<evidence type="ECO:0000313" key="1">
    <source>
        <dbReference type="EMBL" id="BAD82037.1"/>
    </source>
</evidence>
<gene>
    <name evidence="1" type="ORF">P0679C12.44</name>
</gene>
<proteinExistence type="predicted"/>
<sequence length="96" mass="11051">MEEEEEDAGHRAHPPAATGAPRLRSIPLRRPLLSTACRRLFRSYPPRRREKRKGKYRVMTWHADMWGSHGSHADIAVTYTKTGVKTIKELRVIGFV</sequence>
<dbReference type="EMBL" id="AP003287">
    <property type="protein sequence ID" value="BAD82037.1"/>
    <property type="molecule type" value="Genomic_DNA"/>
</dbReference>
<protein>
    <submittedName>
        <fullName evidence="1">Uncharacterized protein</fullName>
    </submittedName>
</protein>
<dbReference type="AlphaFoldDB" id="Q5N7H2"/>
<organism evidence="1">
    <name type="scientific">Oryza sativa subsp. japonica</name>
    <name type="common">Rice</name>
    <dbReference type="NCBI Taxonomy" id="39947"/>
    <lineage>
        <taxon>Eukaryota</taxon>
        <taxon>Viridiplantae</taxon>
        <taxon>Streptophyta</taxon>
        <taxon>Embryophyta</taxon>
        <taxon>Tracheophyta</taxon>
        <taxon>Spermatophyta</taxon>
        <taxon>Magnoliopsida</taxon>
        <taxon>Liliopsida</taxon>
        <taxon>Poales</taxon>
        <taxon>Poaceae</taxon>
        <taxon>BOP clade</taxon>
        <taxon>Oryzoideae</taxon>
        <taxon>Oryzeae</taxon>
        <taxon>Oryzinae</taxon>
        <taxon>Oryza</taxon>
        <taxon>Oryza sativa</taxon>
    </lineage>
</organism>
<name>Q5N7H2_ORYSJ</name>
<dbReference type="Proteomes" id="UP000817658">
    <property type="component" value="Chromosome 1"/>
</dbReference>